<evidence type="ECO:0000256" key="1">
    <source>
        <dbReference type="SAM" id="MobiDB-lite"/>
    </source>
</evidence>
<name>A0AAP0I6G8_9MAGN</name>
<sequence>MNLNLSLRIGVLIRMTISNVLCRFEASFEIRGVAVLASGYEKAPAGGAGRVGSEPRVDAADVEAVAALGQHSDLVALSEVGEADGAVGGQFPGGGGGGGVGELGEGVEGLLLEALVGSDRAGGPAAGPGAAGHRHEPDHADEGAEEGSQDHHEVRVEAGGGRRRRRRRRRGGKCFWGGASPENSCGCFSFVLFFFFLVWENVECGGGVLLWGNGE</sequence>
<accession>A0AAP0I6G8</accession>
<evidence type="ECO:0000313" key="2">
    <source>
        <dbReference type="EMBL" id="KAK9109535.1"/>
    </source>
</evidence>
<dbReference type="Proteomes" id="UP001417504">
    <property type="component" value="Unassembled WGS sequence"/>
</dbReference>
<keyword evidence="3" id="KW-1185">Reference proteome</keyword>
<dbReference type="EMBL" id="JBBNAE010000007">
    <property type="protein sequence ID" value="KAK9109535.1"/>
    <property type="molecule type" value="Genomic_DNA"/>
</dbReference>
<evidence type="ECO:0000313" key="3">
    <source>
        <dbReference type="Proteomes" id="UP001417504"/>
    </source>
</evidence>
<reference evidence="2 3" key="1">
    <citation type="submission" date="2024-01" db="EMBL/GenBank/DDBJ databases">
        <title>Genome assemblies of Stephania.</title>
        <authorList>
            <person name="Yang L."/>
        </authorList>
    </citation>
    <scope>NUCLEOTIDE SEQUENCE [LARGE SCALE GENOMIC DNA]</scope>
    <source>
        <strain evidence="2">QJT</strain>
        <tissue evidence="2">Leaf</tissue>
    </source>
</reference>
<organism evidence="2 3">
    <name type="scientific">Stephania japonica</name>
    <dbReference type="NCBI Taxonomy" id="461633"/>
    <lineage>
        <taxon>Eukaryota</taxon>
        <taxon>Viridiplantae</taxon>
        <taxon>Streptophyta</taxon>
        <taxon>Embryophyta</taxon>
        <taxon>Tracheophyta</taxon>
        <taxon>Spermatophyta</taxon>
        <taxon>Magnoliopsida</taxon>
        <taxon>Ranunculales</taxon>
        <taxon>Menispermaceae</taxon>
        <taxon>Menispermoideae</taxon>
        <taxon>Cissampelideae</taxon>
        <taxon>Stephania</taxon>
    </lineage>
</organism>
<proteinExistence type="predicted"/>
<dbReference type="AlphaFoldDB" id="A0AAP0I6G8"/>
<protein>
    <submittedName>
        <fullName evidence="2">Uncharacterized protein</fullName>
    </submittedName>
</protein>
<gene>
    <name evidence="2" type="ORF">Sjap_017595</name>
</gene>
<feature type="region of interest" description="Disordered" evidence="1">
    <location>
        <begin position="121"/>
        <end position="164"/>
    </location>
</feature>
<comment type="caution">
    <text evidence="2">The sequence shown here is derived from an EMBL/GenBank/DDBJ whole genome shotgun (WGS) entry which is preliminary data.</text>
</comment>
<feature type="compositionally biased region" description="Basic and acidic residues" evidence="1">
    <location>
        <begin position="133"/>
        <end position="156"/>
    </location>
</feature>